<evidence type="ECO:0000256" key="3">
    <source>
        <dbReference type="ARBA" id="ARBA00023239"/>
    </source>
</evidence>
<evidence type="ECO:0000313" key="6">
    <source>
        <dbReference type="Proteomes" id="UP000315252"/>
    </source>
</evidence>
<gene>
    <name evidence="5" type="ORF">FKG95_07980</name>
</gene>
<keyword evidence="2" id="KW-0479">Metal-binding</keyword>
<protein>
    <submittedName>
        <fullName evidence="5">2,4-dihydroxyhept-2-ene-1,7-dioic acid aldolase</fullName>
    </submittedName>
</protein>
<dbReference type="GO" id="GO:0016832">
    <property type="term" value="F:aldehyde-lyase activity"/>
    <property type="evidence" value="ECO:0007669"/>
    <property type="project" value="TreeGrafter"/>
</dbReference>
<dbReference type="GO" id="GO:0046872">
    <property type="term" value="F:metal ion binding"/>
    <property type="evidence" value="ECO:0007669"/>
    <property type="project" value="UniProtKB-KW"/>
</dbReference>
<dbReference type="PANTHER" id="PTHR30502">
    <property type="entry name" value="2-KETO-3-DEOXY-L-RHAMNONATE ALDOLASE"/>
    <property type="match status" value="1"/>
</dbReference>
<dbReference type="AlphaFoldDB" id="A0A545TY82"/>
<dbReference type="SUPFAM" id="SSF51621">
    <property type="entry name" value="Phosphoenolpyruvate/pyruvate domain"/>
    <property type="match status" value="1"/>
</dbReference>
<dbReference type="InterPro" id="IPR015813">
    <property type="entry name" value="Pyrv/PenolPyrv_kinase-like_dom"/>
</dbReference>
<dbReference type="Proteomes" id="UP000315252">
    <property type="component" value="Unassembled WGS sequence"/>
</dbReference>
<feature type="domain" description="HpcH/HpaI aldolase/citrate lyase" evidence="4">
    <location>
        <begin position="20"/>
        <end position="233"/>
    </location>
</feature>
<dbReference type="InterPro" id="IPR040442">
    <property type="entry name" value="Pyrv_kinase-like_dom_sf"/>
</dbReference>
<dbReference type="PANTHER" id="PTHR30502:SF0">
    <property type="entry name" value="PHOSPHOENOLPYRUVATE CARBOXYLASE FAMILY PROTEIN"/>
    <property type="match status" value="1"/>
</dbReference>
<dbReference type="EMBL" id="VHSH01000002">
    <property type="protein sequence ID" value="TQV82151.1"/>
    <property type="molecule type" value="Genomic_DNA"/>
</dbReference>
<evidence type="ECO:0000256" key="2">
    <source>
        <dbReference type="ARBA" id="ARBA00022723"/>
    </source>
</evidence>
<keyword evidence="6" id="KW-1185">Reference proteome</keyword>
<sequence>MIKNGLKSLWDQNKPALNGWLSIGNSFSAEIMAAQGYDSLTVDLQHGAVDYSGALPMLQAMRASGVTPLARVPWLEPGIIMKVLDAGAYGVICPMVNSRAEAEQLVSYMRYPPKGTRSFGPTRVNFSAGTNYAGEANDEILCLAMIETAEAMANLEDIVSTPGLDGVYIGPADLTLGVSNGSLPPGFDREEPEMVEAIKRILAAAKNAGIRAALHCGSPAYAAKAIGWGFDLTTLANDVRLLAAAASESVSQTRELLGTGGAEADPTDKSGY</sequence>
<dbReference type="InterPro" id="IPR050251">
    <property type="entry name" value="HpcH-HpaI_aldolase"/>
</dbReference>
<dbReference type="GO" id="GO:0005737">
    <property type="term" value="C:cytoplasm"/>
    <property type="evidence" value="ECO:0007669"/>
    <property type="project" value="TreeGrafter"/>
</dbReference>
<evidence type="ECO:0000259" key="4">
    <source>
        <dbReference type="Pfam" id="PF03328"/>
    </source>
</evidence>
<dbReference type="Gene3D" id="3.20.20.60">
    <property type="entry name" value="Phosphoenolpyruvate-binding domains"/>
    <property type="match status" value="1"/>
</dbReference>
<dbReference type="InterPro" id="IPR005000">
    <property type="entry name" value="Aldolase/citrate-lyase_domain"/>
</dbReference>
<name>A0A545TY82_9PROT</name>
<dbReference type="Pfam" id="PF03328">
    <property type="entry name" value="HpcH_HpaI"/>
    <property type="match status" value="1"/>
</dbReference>
<evidence type="ECO:0000256" key="1">
    <source>
        <dbReference type="ARBA" id="ARBA00005568"/>
    </source>
</evidence>
<dbReference type="OrthoDB" id="9802624at2"/>
<accession>A0A545TY82</accession>
<comment type="caution">
    <text evidence="5">The sequence shown here is derived from an EMBL/GenBank/DDBJ whole genome shotgun (WGS) entry which is preliminary data.</text>
</comment>
<proteinExistence type="inferred from homology"/>
<evidence type="ECO:0000313" key="5">
    <source>
        <dbReference type="EMBL" id="TQV82151.1"/>
    </source>
</evidence>
<comment type="similarity">
    <text evidence="1">Belongs to the HpcH/HpaI aldolase family.</text>
</comment>
<keyword evidence="3" id="KW-0456">Lyase</keyword>
<organism evidence="5 6">
    <name type="scientific">Denitrobaculum tricleocarpae</name>
    <dbReference type="NCBI Taxonomy" id="2591009"/>
    <lineage>
        <taxon>Bacteria</taxon>
        <taxon>Pseudomonadati</taxon>
        <taxon>Pseudomonadota</taxon>
        <taxon>Alphaproteobacteria</taxon>
        <taxon>Rhodospirillales</taxon>
        <taxon>Rhodospirillaceae</taxon>
        <taxon>Denitrobaculum</taxon>
    </lineage>
</organism>
<reference evidence="5 6" key="1">
    <citation type="submission" date="2019-06" db="EMBL/GenBank/DDBJ databases">
        <title>Whole genome sequence for Rhodospirillaceae sp. R148.</title>
        <authorList>
            <person name="Wang G."/>
        </authorList>
    </citation>
    <scope>NUCLEOTIDE SEQUENCE [LARGE SCALE GENOMIC DNA]</scope>
    <source>
        <strain evidence="5 6">R148</strain>
    </source>
</reference>
<dbReference type="RefSeq" id="WP_142895781.1">
    <property type="nucleotide sequence ID" value="NZ_ML660053.1"/>
</dbReference>